<evidence type="ECO:0000256" key="1">
    <source>
        <dbReference type="ARBA" id="ARBA00004651"/>
    </source>
</evidence>
<dbReference type="FunFam" id="1.10.3720.10:FF:000003">
    <property type="entry name" value="Aliphatic sulfonate ABC transporter permease"/>
    <property type="match status" value="1"/>
</dbReference>
<dbReference type="GO" id="GO:0042918">
    <property type="term" value="P:alkanesulfonate transmembrane transport"/>
    <property type="evidence" value="ECO:0007669"/>
    <property type="project" value="UniProtKB-ARBA"/>
</dbReference>
<dbReference type="InterPro" id="IPR035906">
    <property type="entry name" value="MetI-like_sf"/>
</dbReference>
<keyword evidence="2 7" id="KW-0813">Transport</keyword>
<feature type="transmembrane region" description="Helical" evidence="7">
    <location>
        <begin position="196"/>
        <end position="223"/>
    </location>
</feature>
<keyword evidence="5 7" id="KW-1133">Transmembrane helix</keyword>
<dbReference type="GO" id="GO:0005886">
    <property type="term" value="C:plasma membrane"/>
    <property type="evidence" value="ECO:0007669"/>
    <property type="project" value="UniProtKB-SubCell"/>
</dbReference>
<feature type="transmembrane region" description="Helical" evidence="7">
    <location>
        <begin position="243"/>
        <end position="263"/>
    </location>
</feature>
<evidence type="ECO:0000256" key="5">
    <source>
        <dbReference type="ARBA" id="ARBA00022989"/>
    </source>
</evidence>
<dbReference type="PROSITE" id="PS50928">
    <property type="entry name" value="ABC_TM1"/>
    <property type="match status" value="1"/>
</dbReference>
<evidence type="ECO:0000256" key="2">
    <source>
        <dbReference type="ARBA" id="ARBA00022448"/>
    </source>
</evidence>
<keyword evidence="3" id="KW-1003">Cell membrane</keyword>
<proteinExistence type="inferred from homology"/>
<evidence type="ECO:0000256" key="4">
    <source>
        <dbReference type="ARBA" id="ARBA00022692"/>
    </source>
</evidence>
<evidence type="ECO:0000256" key="7">
    <source>
        <dbReference type="RuleBase" id="RU363032"/>
    </source>
</evidence>
<reference evidence="9 10" key="1">
    <citation type="journal article" date="2016" name="Genome Announc.">
        <title>First Complete Genome Sequence of a Subdivision 6 Acidobacterium Strain.</title>
        <authorList>
            <person name="Huang S."/>
            <person name="Vieira S."/>
            <person name="Bunk B."/>
            <person name="Riedel T."/>
            <person name="Sproer C."/>
            <person name="Overmann J."/>
        </authorList>
    </citation>
    <scope>NUCLEOTIDE SEQUENCE [LARGE SCALE GENOMIC DNA]</scope>
    <source>
        <strain evidence="10">DSM 100886 HEG_-6_39</strain>
    </source>
</reference>
<feature type="domain" description="ABC transmembrane type-1" evidence="8">
    <location>
        <begin position="82"/>
        <end position="262"/>
    </location>
</feature>
<dbReference type="Proteomes" id="UP000076079">
    <property type="component" value="Chromosome"/>
</dbReference>
<evidence type="ECO:0000313" key="9">
    <source>
        <dbReference type="EMBL" id="AMY09135.1"/>
    </source>
</evidence>
<keyword evidence="10" id="KW-1185">Reference proteome</keyword>
<gene>
    <name evidence="9" type="primary">cmpB</name>
    <name evidence="9" type="ORF">LuPra_02348</name>
</gene>
<evidence type="ECO:0000313" key="10">
    <source>
        <dbReference type="Proteomes" id="UP000076079"/>
    </source>
</evidence>
<evidence type="ECO:0000259" key="8">
    <source>
        <dbReference type="PROSITE" id="PS50928"/>
    </source>
</evidence>
<sequence length="277" mass="29142">MCRLHVIAVALGHVPYFPAPTAVRAPNRPIPLLGLAGPVLIVAAWAAVSALQLFPSSLFPDPGAVGRGLVTEFMSGRLVQDVLASLFRVGAGFLLATAIGIPAGLLLGHSAMARAALLPLVNFFRNLSPLAWIPFAILWLGIGDPPAIFLIFMAAVFPVVLSTAAAVANIPSVYFRVAGDLGIKGPRLLSEVTLPAIAPQVITTLRVTAGLSWLVVVAAEMIAGRDGLGFAVWDARNGLRIDLLAAVMVVIGLIGVGLDRLLVQMTRIPSVRWGYER</sequence>
<dbReference type="CDD" id="cd06261">
    <property type="entry name" value="TM_PBP2"/>
    <property type="match status" value="1"/>
</dbReference>
<dbReference type="Gene3D" id="1.10.3720.10">
    <property type="entry name" value="MetI-like"/>
    <property type="match status" value="1"/>
</dbReference>
<feature type="transmembrane region" description="Helical" evidence="7">
    <location>
        <begin position="32"/>
        <end position="54"/>
    </location>
</feature>
<feature type="transmembrane region" description="Helical" evidence="7">
    <location>
        <begin position="120"/>
        <end position="142"/>
    </location>
</feature>
<feature type="transmembrane region" description="Helical" evidence="7">
    <location>
        <begin position="86"/>
        <end position="108"/>
    </location>
</feature>
<organism evidence="9 10">
    <name type="scientific">Luteitalea pratensis</name>
    <dbReference type="NCBI Taxonomy" id="1855912"/>
    <lineage>
        <taxon>Bacteria</taxon>
        <taxon>Pseudomonadati</taxon>
        <taxon>Acidobacteriota</taxon>
        <taxon>Vicinamibacteria</taxon>
        <taxon>Vicinamibacterales</taxon>
        <taxon>Vicinamibacteraceae</taxon>
        <taxon>Luteitalea</taxon>
    </lineage>
</organism>
<accession>A0A143PKP2</accession>
<dbReference type="PANTHER" id="PTHR30151:SF0">
    <property type="entry name" value="ABC TRANSPORTER PERMEASE PROTEIN MJ0413-RELATED"/>
    <property type="match status" value="1"/>
</dbReference>
<keyword evidence="6 7" id="KW-0472">Membrane</keyword>
<comment type="similarity">
    <text evidence="7">Belongs to the binding-protein-dependent transport system permease family.</text>
</comment>
<dbReference type="PANTHER" id="PTHR30151">
    <property type="entry name" value="ALKANE SULFONATE ABC TRANSPORTER-RELATED, MEMBRANE SUBUNIT"/>
    <property type="match status" value="1"/>
</dbReference>
<dbReference type="AlphaFoldDB" id="A0A143PKP2"/>
<keyword evidence="4 7" id="KW-0812">Transmembrane</keyword>
<reference evidence="10" key="2">
    <citation type="submission" date="2016-04" db="EMBL/GenBank/DDBJ databases">
        <title>First Complete Genome Sequence of a Subdivision 6 Acidobacterium.</title>
        <authorList>
            <person name="Huang S."/>
            <person name="Vieira S."/>
            <person name="Bunk B."/>
            <person name="Riedel T."/>
            <person name="Sproeer C."/>
            <person name="Overmann J."/>
        </authorList>
    </citation>
    <scope>NUCLEOTIDE SEQUENCE [LARGE SCALE GENOMIC DNA]</scope>
    <source>
        <strain evidence="10">DSM 100886 HEG_-6_39</strain>
    </source>
</reference>
<dbReference type="STRING" id="1855912.LuPra_02348"/>
<evidence type="ECO:0000256" key="3">
    <source>
        <dbReference type="ARBA" id="ARBA00022475"/>
    </source>
</evidence>
<name>A0A143PKP2_LUTPR</name>
<feature type="transmembrane region" description="Helical" evidence="7">
    <location>
        <begin position="148"/>
        <end position="175"/>
    </location>
</feature>
<comment type="subcellular location">
    <subcellularLocation>
        <location evidence="1 7">Cell membrane</location>
        <topology evidence="1 7">Multi-pass membrane protein</topology>
    </subcellularLocation>
</comment>
<dbReference type="KEGG" id="abac:LuPra_02348"/>
<dbReference type="SUPFAM" id="SSF161098">
    <property type="entry name" value="MetI-like"/>
    <property type="match status" value="1"/>
</dbReference>
<dbReference type="EMBL" id="CP015136">
    <property type="protein sequence ID" value="AMY09135.1"/>
    <property type="molecule type" value="Genomic_DNA"/>
</dbReference>
<protein>
    <submittedName>
        <fullName evidence="9">Bicarbonate transport system permease protein CmpB</fullName>
    </submittedName>
</protein>
<evidence type="ECO:0000256" key="6">
    <source>
        <dbReference type="ARBA" id="ARBA00023136"/>
    </source>
</evidence>
<dbReference type="InterPro" id="IPR000515">
    <property type="entry name" value="MetI-like"/>
</dbReference>
<dbReference type="Pfam" id="PF00528">
    <property type="entry name" value="BPD_transp_1"/>
    <property type="match status" value="1"/>
</dbReference>